<dbReference type="InterPro" id="IPR036396">
    <property type="entry name" value="Cyt_P450_sf"/>
</dbReference>
<evidence type="ECO:0000256" key="1">
    <source>
        <dbReference type="ARBA" id="ARBA00001971"/>
    </source>
</evidence>
<evidence type="ECO:0000256" key="9">
    <source>
        <dbReference type="ARBA" id="ARBA00023033"/>
    </source>
</evidence>
<sequence>MKTKSQGVAIWKYRHHDNDSYLGLVSNSPHALEKARDELGTHIGRERQVEESDMKNLVYLQAIVKETLRLHPAALLMQPREAIEDCLELDLREQDFELIPLGSGRRVCPGISLARHSVQLVLAHLIHGFEVAKPSDEPIDMTKSFGMTTLKTTPLD</sequence>
<dbReference type="GO" id="GO:0016705">
    <property type="term" value="F:oxidoreductase activity, acting on paired donors, with incorporation or reduction of molecular oxygen"/>
    <property type="evidence" value="ECO:0007669"/>
    <property type="project" value="InterPro"/>
</dbReference>
<reference evidence="12" key="1">
    <citation type="submission" date="2022-12" db="EMBL/GenBank/DDBJ databases">
        <title>Draft genome assemblies for two species of Escallonia (Escalloniales).</title>
        <authorList>
            <person name="Chanderbali A."/>
            <person name="Dervinis C."/>
            <person name="Anghel I."/>
            <person name="Soltis D."/>
            <person name="Soltis P."/>
            <person name="Zapata F."/>
        </authorList>
    </citation>
    <scope>NUCLEOTIDE SEQUENCE</scope>
    <source>
        <strain evidence="12">UCBG64.0493</strain>
        <tissue evidence="12">Leaf</tissue>
    </source>
</reference>
<evidence type="ECO:0008006" key="14">
    <source>
        <dbReference type="Google" id="ProtNLM"/>
    </source>
</evidence>
<dbReference type="GO" id="GO:0020037">
    <property type="term" value="F:heme binding"/>
    <property type="evidence" value="ECO:0007669"/>
    <property type="project" value="InterPro"/>
</dbReference>
<dbReference type="InterPro" id="IPR050651">
    <property type="entry name" value="Plant_Cytochrome_P450_Monoox"/>
</dbReference>
<keyword evidence="10" id="KW-0472">Membrane</keyword>
<dbReference type="Gene3D" id="1.10.630.10">
    <property type="entry name" value="Cytochrome P450"/>
    <property type="match status" value="2"/>
</dbReference>
<evidence type="ECO:0000256" key="3">
    <source>
        <dbReference type="ARBA" id="ARBA00022617"/>
    </source>
</evidence>
<evidence type="ECO:0000256" key="4">
    <source>
        <dbReference type="ARBA" id="ARBA00022692"/>
    </source>
</evidence>
<keyword evidence="7" id="KW-0560">Oxidoreductase</keyword>
<dbReference type="InterPro" id="IPR002401">
    <property type="entry name" value="Cyt_P450_E_grp-I"/>
</dbReference>
<dbReference type="AlphaFoldDB" id="A0AA89BDR9"/>
<keyword evidence="4" id="KW-0812">Transmembrane</keyword>
<keyword evidence="3 11" id="KW-0349">Heme</keyword>
<keyword evidence="6" id="KW-1133">Transmembrane helix</keyword>
<evidence type="ECO:0000256" key="6">
    <source>
        <dbReference type="ARBA" id="ARBA00022989"/>
    </source>
</evidence>
<dbReference type="PANTHER" id="PTHR47947">
    <property type="entry name" value="CYTOCHROME P450 82C3-RELATED"/>
    <property type="match status" value="1"/>
</dbReference>
<dbReference type="InterPro" id="IPR001128">
    <property type="entry name" value="Cyt_P450"/>
</dbReference>
<evidence type="ECO:0000313" key="12">
    <source>
        <dbReference type="EMBL" id="KAK3038175.1"/>
    </source>
</evidence>
<keyword evidence="5 11" id="KW-0479">Metal-binding</keyword>
<dbReference type="PANTHER" id="PTHR47947:SF26">
    <property type="entry name" value="CYTOCHROME P450"/>
    <property type="match status" value="1"/>
</dbReference>
<evidence type="ECO:0000256" key="2">
    <source>
        <dbReference type="ARBA" id="ARBA00004370"/>
    </source>
</evidence>
<organism evidence="12 13">
    <name type="scientific">Escallonia herrerae</name>
    <dbReference type="NCBI Taxonomy" id="1293975"/>
    <lineage>
        <taxon>Eukaryota</taxon>
        <taxon>Viridiplantae</taxon>
        <taxon>Streptophyta</taxon>
        <taxon>Embryophyta</taxon>
        <taxon>Tracheophyta</taxon>
        <taxon>Spermatophyta</taxon>
        <taxon>Magnoliopsida</taxon>
        <taxon>eudicotyledons</taxon>
        <taxon>Gunneridae</taxon>
        <taxon>Pentapetalae</taxon>
        <taxon>asterids</taxon>
        <taxon>campanulids</taxon>
        <taxon>Escalloniales</taxon>
        <taxon>Escalloniaceae</taxon>
        <taxon>Escallonia</taxon>
    </lineage>
</organism>
<dbReference type="GO" id="GO:0005506">
    <property type="term" value="F:iron ion binding"/>
    <property type="evidence" value="ECO:0007669"/>
    <property type="project" value="InterPro"/>
</dbReference>
<dbReference type="EMBL" id="JAVXUP010000104">
    <property type="protein sequence ID" value="KAK3038175.1"/>
    <property type="molecule type" value="Genomic_DNA"/>
</dbReference>
<evidence type="ECO:0000256" key="7">
    <source>
        <dbReference type="ARBA" id="ARBA00023002"/>
    </source>
</evidence>
<dbReference type="Proteomes" id="UP001188597">
    <property type="component" value="Unassembled WGS sequence"/>
</dbReference>
<dbReference type="SUPFAM" id="SSF48264">
    <property type="entry name" value="Cytochrome P450"/>
    <property type="match status" value="1"/>
</dbReference>
<evidence type="ECO:0000256" key="11">
    <source>
        <dbReference type="PIRSR" id="PIRSR602401-1"/>
    </source>
</evidence>
<accession>A0AA89BDR9</accession>
<name>A0AA89BDR9_9ASTE</name>
<dbReference type="GO" id="GO:0004497">
    <property type="term" value="F:monooxygenase activity"/>
    <property type="evidence" value="ECO:0007669"/>
    <property type="project" value="UniProtKB-KW"/>
</dbReference>
<gene>
    <name evidence="12" type="ORF">RJ639_029629</name>
</gene>
<evidence type="ECO:0000256" key="10">
    <source>
        <dbReference type="ARBA" id="ARBA00023136"/>
    </source>
</evidence>
<comment type="subcellular location">
    <subcellularLocation>
        <location evidence="2">Membrane</location>
    </subcellularLocation>
</comment>
<dbReference type="GO" id="GO:0016020">
    <property type="term" value="C:membrane"/>
    <property type="evidence" value="ECO:0007669"/>
    <property type="project" value="UniProtKB-SubCell"/>
</dbReference>
<feature type="binding site" description="axial binding residue" evidence="11">
    <location>
        <position position="108"/>
    </location>
    <ligand>
        <name>heme</name>
        <dbReference type="ChEBI" id="CHEBI:30413"/>
    </ligand>
    <ligandPart>
        <name>Fe</name>
        <dbReference type="ChEBI" id="CHEBI:18248"/>
    </ligandPart>
</feature>
<keyword evidence="13" id="KW-1185">Reference proteome</keyword>
<dbReference type="PRINTS" id="PR00463">
    <property type="entry name" value="EP450I"/>
</dbReference>
<evidence type="ECO:0000256" key="8">
    <source>
        <dbReference type="ARBA" id="ARBA00023004"/>
    </source>
</evidence>
<proteinExistence type="predicted"/>
<keyword evidence="9" id="KW-0503">Monooxygenase</keyword>
<protein>
    <recommendedName>
        <fullName evidence="14">Cytochrome P450</fullName>
    </recommendedName>
</protein>
<comment type="cofactor">
    <cofactor evidence="1 11">
        <name>heme</name>
        <dbReference type="ChEBI" id="CHEBI:30413"/>
    </cofactor>
</comment>
<evidence type="ECO:0000313" key="13">
    <source>
        <dbReference type="Proteomes" id="UP001188597"/>
    </source>
</evidence>
<feature type="non-terminal residue" evidence="12">
    <location>
        <position position="1"/>
    </location>
</feature>
<evidence type="ECO:0000256" key="5">
    <source>
        <dbReference type="ARBA" id="ARBA00022723"/>
    </source>
</evidence>
<keyword evidence="8 11" id="KW-0408">Iron</keyword>
<dbReference type="Pfam" id="PF00067">
    <property type="entry name" value="p450"/>
    <property type="match status" value="2"/>
</dbReference>
<comment type="caution">
    <text evidence="12">The sequence shown here is derived from an EMBL/GenBank/DDBJ whole genome shotgun (WGS) entry which is preliminary data.</text>
</comment>